<name>A0A9R0UVG4_TRITD</name>
<dbReference type="Proteomes" id="UP000324705">
    <property type="component" value="Chromosome 1A"/>
</dbReference>
<dbReference type="AlphaFoldDB" id="A0A9R0UVG4"/>
<evidence type="ECO:0000313" key="1">
    <source>
        <dbReference type="EMBL" id="VAH04417.1"/>
    </source>
</evidence>
<evidence type="ECO:0000313" key="2">
    <source>
        <dbReference type="Proteomes" id="UP000324705"/>
    </source>
</evidence>
<keyword evidence="2" id="KW-1185">Reference proteome</keyword>
<dbReference type="EMBL" id="LT934111">
    <property type="protein sequence ID" value="VAH04417.1"/>
    <property type="molecule type" value="Genomic_DNA"/>
</dbReference>
<sequence>MSSYKSSLGLIYYFTLSDQNNCLPIYPFGNQFLEFPAGIPLVSLYCLQTTPSPSPPLFASKTVITCQPLMIRIASFLVDGVAPHSATFADSSVNSLSCTLKEFDLSVPFDAEEIVKCSATRTACSE</sequence>
<accession>A0A9R0UVG4</accession>
<organism evidence="1 2">
    <name type="scientific">Triticum turgidum subsp. durum</name>
    <name type="common">Durum wheat</name>
    <name type="synonym">Triticum durum</name>
    <dbReference type="NCBI Taxonomy" id="4567"/>
    <lineage>
        <taxon>Eukaryota</taxon>
        <taxon>Viridiplantae</taxon>
        <taxon>Streptophyta</taxon>
        <taxon>Embryophyta</taxon>
        <taxon>Tracheophyta</taxon>
        <taxon>Spermatophyta</taxon>
        <taxon>Magnoliopsida</taxon>
        <taxon>Liliopsida</taxon>
        <taxon>Poales</taxon>
        <taxon>Poaceae</taxon>
        <taxon>BOP clade</taxon>
        <taxon>Pooideae</taxon>
        <taxon>Triticodae</taxon>
        <taxon>Triticeae</taxon>
        <taxon>Triticinae</taxon>
        <taxon>Triticum</taxon>
    </lineage>
</organism>
<dbReference type="PANTHER" id="PTHR22774">
    <property type="entry name" value="CHOREIN N-TERMINAL DOMAIN-CONTAINING PROTEIN"/>
    <property type="match status" value="1"/>
</dbReference>
<dbReference type="PANTHER" id="PTHR22774:SF11">
    <property type="entry name" value="CHOREIN N-TERMINAL DOMAIN-CONTAINING PROTEIN"/>
    <property type="match status" value="1"/>
</dbReference>
<protein>
    <submittedName>
        <fullName evidence="1">Uncharacterized protein</fullName>
    </submittedName>
</protein>
<dbReference type="InterPro" id="IPR026728">
    <property type="entry name" value="BLTP3A/B"/>
</dbReference>
<reference evidence="1 2" key="1">
    <citation type="submission" date="2017-09" db="EMBL/GenBank/DDBJ databases">
        <authorList>
            <consortium name="International Durum Wheat Genome Sequencing Consortium (IDWGSC)"/>
            <person name="Milanesi L."/>
        </authorList>
    </citation>
    <scope>NUCLEOTIDE SEQUENCE [LARGE SCALE GENOMIC DNA]</scope>
    <source>
        <strain evidence="2">cv. Svevo</strain>
    </source>
</reference>
<gene>
    <name evidence="1" type="ORF">TRITD_1Av1G100120</name>
</gene>
<dbReference type="Gramene" id="TRITD1Av1G100120.1">
    <property type="protein sequence ID" value="TRITD1Av1G100120.1"/>
    <property type="gene ID" value="TRITD1Av1G100120"/>
</dbReference>
<proteinExistence type="predicted"/>